<feature type="compositionally biased region" description="Low complexity" evidence="1">
    <location>
        <begin position="616"/>
        <end position="625"/>
    </location>
</feature>
<gene>
    <name evidence="2" type="primary">hypothetical protein</name>
</gene>
<feature type="region of interest" description="Disordered" evidence="1">
    <location>
        <begin position="107"/>
        <end position="127"/>
    </location>
</feature>
<organism evidence="2">
    <name type="scientific">Magnaporthe oryzae chrysovirus 1</name>
    <dbReference type="NCBI Taxonomy" id="764348"/>
    <lineage>
        <taxon>Viruses</taxon>
        <taxon>Riboviria</taxon>
        <taxon>Orthornavirae</taxon>
        <taxon>Duplornaviricota</taxon>
        <taxon>Chrymotiviricetes</taxon>
        <taxon>Ghabrivirales</taxon>
        <taxon>Alphatotivirineae</taxon>
        <taxon>Chrysoviridae</taxon>
        <taxon>Chrysovirus</taxon>
    </lineage>
</organism>
<evidence type="ECO:0000313" key="2">
    <source>
        <dbReference type="EMBL" id="QVU39986.1"/>
    </source>
</evidence>
<accession>A0A8E6Z6I3</accession>
<reference evidence="2" key="1">
    <citation type="submission" date="2021-03" db="EMBL/GenBank/DDBJ databases">
        <authorList>
            <person name="Urzo M.L.R."/>
            <person name="Cope A.E."/>
            <person name="Guinto T.D."/>
            <person name="Kondo H."/>
            <person name="Suzuki N."/>
        </authorList>
    </citation>
    <scope>NUCLEOTIDE SEQUENCE</scope>
    <source>
        <strain evidence="2">890_NGS_MO</strain>
    </source>
</reference>
<dbReference type="EMBL" id="MW752184">
    <property type="protein sequence ID" value="QVU39986.1"/>
    <property type="molecule type" value="Genomic_RNA"/>
</dbReference>
<feature type="region of interest" description="Disordered" evidence="1">
    <location>
        <begin position="37"/>
        <end position="60"/>
    </location>
</feature>
<protein>
    <submittedName>
        <fullName evidence="2">Uncharacterized protein</fullName>
    </submittedName>
</protein>
<name>A0A8E6Z6I3_9VIRU</name>
<sequence>MDARQSGVGARVPGWWPDRQVTSREALRQRTSRTLGAMGSAAGVSDTPRSFFGGGEVPTERLRRGLPSEVAGMFTAEQLSEMLDMSAEQRVRALADAWERLAAAEASAGLRSSSPQPPAHRASRSVNDYSTTQWVAAATNDGIRVTPTLTAAARAVAPALNRAVVPGGCQPHASYGRATVATGTGDVAAPSDRQTAVVQAIGESVPTEPVDTGVKEGTPNPAPTSRLPCDTATLLALPQVCCGSTLDHGCAAAPCAVGQVSGAAAAVALASRPVVEPDVAASIMGAHWEAMSTMAARLGPIAQCHFGPCRGVCACAHRHPLARALMGIGVGAEELRGARVHLTTPEASRSVASVLLEQVGGGSRVERLAIEFVKAVDGPVLTSLVVASGDGKADDLLTLVAEAIAQGSLAAPRTVVTFGGGDDDGPNLNPNKLYDACVYSGERGHRLGVLSRAVWLESDADVHWMPHSNSLKVTLQCWSRHGNCKGVSAVIGPTTWRPHVGNSSWDTLGSDVYRDWFSLAVARGGGGNTNVRHQLSYNPGMEADQLGGLLAHAGCGVYVNGADDAATVAAVHPSLQVTYTHITLGSPTASRLVQAATALDEFMRRGGRIAHEAAEAADGAIPAAEDTGDGRQGHGNKGRVTAQSLGLIDDGTSRDYRLARLHGEAL</sequence>
<proteinExistence type="predicted"/>
<feature type="region of interest" description="Disordered" evidence="1">
    <location>
        <begin position="614"/>
        <end position="644"/>
    </location>
</feature>
<evidence type="ECO:0000256" key="1">
    <source>
        <dbReference type="SAM" id="MobiDB-lite"/>
    </source>
</evidence>